<reference evidence="2 3" key="1">
    <citation type="submission" date="2019-12" db="EMBL/GenBank/DDBJ databases">
        <authorList>
            <person name="Huq M.A."/>
        </authorList>
    </citation>
    <scope>NUCLEOTIDE SEQUENCE [LARGE SCALE GENOMIC DNA]</scope>
    <source>
        <strain evidence="2 3">MAH-34</strain>
    </source>
</reference>
<dbReference type="RefSeq" id="WP_157326046.1">
    <property type="nucleotide sequence ID" value="NZ_WSEM01000037.1"/>
</dbReference>
<evidence type="ECO:0000256" key="1">
    <source>
        <dbReference type="SAM" id="Phobius"/>
    </source>
</evidence>
<proteinExistence type="predicted"/>
<sequence length="67" mass="7207">MHDAGDWSSDAGLAEAGDAPDGAVALLQIFLIFLVHVHGMNMDHESQRRKASAAPIMPIRESGVTFF</sequence>
<gene>
    <name evidence="2" type="ORF">GON05_34485</name>
</gene>
<keyword evidence="1" id="KW-0472">Membrane</keyword>
<protein>
    <submittedName>
        <fullName evidence="2">Uncharacterized protein</fullName>
    </submittedName>
</protein>
<evidence type="ECO:0000313" key="3">
    <source>
        <dbReference type="Proteomes" id="UP000467637"/>
    </source>
</evidence>
<dbReference type="EMBL" id="WSEM01000037">
    <property type="protein sequence ID" value="MVQ39710.1"/>
    <property type="molecule type" value="Genomic_DNA"/>
</dbReference>
<accession>A0ABW9UKC8</accession>
<organism evidence="2 3">
    <name type="scientific">Paenibacillus anseongense</name>
    <dbReference type="NCBI Taxonomy" id="2682845"/>
    <lineage>
        <taxon>Bacteria</taxon>
        <taxon>Bacillati</taxon>
        <taxon>Bacillota</taxon>
        <taxon>Bacilli</taxon>
        <taxon>Bacillales</taxon>
        <taxon>Paenibacillaceae</taxon>
        <taxon>Paenibacillus</taxon>
    </lineage>
</organism>
<keyword evidence="3" id="KW-1185">Reference proteome</keyword>
<name>A0ABW9UKC8_9BACL</name>
<keyword evidence="1" id="KW-0812">Transmembrane</keyword>
<feature type="transmembrane region" description="Helical" evidence="1">
    <location>
        <begin position="22"/>
        <end position="40"/>
    </location>
</feature>
<evidence type="ECO:0000313" key="2">
    <source>
        <dbReference type="EMBL" id="MVQ39710.1"/>
    </source>
</evidence>
<keyword evidence="1" id="KW-1133">Transmembrane helix</keyword>
<comment type="caution">
    <text evidence="2">The sequence shown here is derived from an EMBL/GenBank/DDBJ whole genome shotgun (WGS) entry which is preliminary data.</text>
</comment>
<dbReference type="Proteomes" id="UP000467637">
    <property type="component" value="Unassembled WGS sequence"/>
</dbReference>